<comment type="caution">
    <text evidence="2">The sequence shown here is derived from an EMBL/GenBank/DDBJ whole genome shotgun (WGS) entry which is preliminary data.</text>
</comment>
<proteinExistence type="predicted"/>
<gene>
    <name evidence="2" type="ORF">EDD42_3926</name>
</gene>
<dbReference type="EMBL" id="RKHL01000002">
    <property type="protein sequence ID" value="ROR75975.1"/>
    <property type="molecule type" value="Genomic_DNA"/>
</dbReference>
<dbReference type="AlphaFoldDB" id="A0A3N2BL31"/>
<protein>
    <submittedName>
        <fullName evidence="2">Uncharacterized protein</fullName>
    </submittedName>
</protein>
<sequence>MTDHREEPPFRLNVGEMIAHGQLEAGASVTNASPLNAVAGVLEHAEQGLTETDATRDARMDRFPELRDVTIPTGSALRFPELFDEVEGDRPGDTGHPPVDESEIDH</sequence>
<name>A0A3N2BL31_9MICO</name>
<accession>A0A3N2BL31</accession>
<reference evidence="2 3" key="1">
    <citation type="submission" date="2018-11" db="EMBL/GenBank/DDBJ databases">
        <title>Sequencing the genomes of 1000 actinobacteria strains.</title>
        <authorList>
            <person name="Klenk H.-P."/>
        </authorList>
    </citation>
    <scope>NUCLEOTIDE SEQUENCE [LARGE SCALE GENOMIC DNA]</scope>
    <source>
        <strain evidence="2 3">DSM 14012</strain>
    </source>
</reference>
<dbReference type="Proteomes" id="UP000266915">
    <property type="component" value="Unassembled WGS sequence"/>
</dbReference>
<evidence type="ECO:0000313" key="3">
    <source>
        <dbReference type="Proteomes" id="UP000266915"/>
    </source>
</evidence>
<organism evidence="2 3">
    <name type="scientific">Plantibacter flavus</name>
    <dbReference type="NCBI Taxonomy" id="150123"/>
    <lineage>
        <taxon>Bacteria</taxon>
        <taxon>Bacillati</taxon>
        <taxon>Actinomycetota</taxon>
        <taxon>Actinomycetes</taxon>
        <taxon>Micrococcales</taxon>
        <taxon>Microbacteriaceae</taxon>
        <taxon>Plantibacter</taxon>
    </lineage>
</organism>
<evidence type="ECO:0000256" key="1">
    <source>
        <dbReference type="SAM" id="MobiDB-lite"/>
    </source>
</evidence>
<keyword evidence="3" id="KW-1185">Reference proteome</keyword>
<feature type="region of interest" description="Disordered" evidence="1">
    <location>
        <begin position="84"/>
        <end position="106"/>
    </location>
</feature>
<evidence type="ECO:0000313" key="2">
    <source>
        <dbReference type="EMBL" id="ROR75975.1"/>
    </source>
</evidence>